<dbReference type="Proteomes" id="UP000019754">
    <property type="component" value="Unassembled WGS sequence"/>
</dbReference>
<evidence type="ECO:0000256" key="3">
    <source>
        <dbReference type="ARBA" id="ARBA00022989"/>
    </source>
</evidence>
<keyword evidence="1 5" id="KW-1003">Cell membrane</keyword>
<feature type="compositionally biased region" description="Basic and acidic residues" evidence="6">
    <location>
        <begin position="981"/>
        <end position="991"/>
    </location>
</feature>
<feature type="transmembrane region" description="Helical" evidence="5">
    <location>
        <begin position="267"/>
        <end position="290"/>
    </location>
</feature>
<dbReference type="PANTHER" id="PTHR39344:SF1">
    <property type="entry name" value="UPF0182 PROTEIN SLL1060"/>
    <property type="match status" value="1"/>
</dbReference>
<evidence type="ECO:0000256" key="6">
    <source>
        <dbReference type="SAM" id="MobiDB-lite"/>
    </source>
</evidence>
<dbReference type="STRING" id="1249481.D641_0113475"/>
<dbReference type="InterPro" id="IPR005372">
    <property type="entry name" value="UPF0182"/>
</dbReference>
<feature type="compositionally biased region" description="Pro residues" evidence="6">
    <location>
        <begin position="732"/>
        <end position="741"/>
    </location>
</feature>
<dbReference type="HAMAP" id="MF_01600">
    <property type="entry name" value="UPF0182"/>
    <property type="match status" value="1"/>
</dbReference>
<evidence type="ECO:0000256" key="2">
    <source>
        <dbReference type="ARBA" id="ARBA00022692"/>
    </source>
</evidence>
<comment type="similarity">
    <text evidence="5">Belongs to the UPF0182 family.</text>
</comment>
<feature type="transmembrane region" description="Helical" evidence="5">
    <location>
        <begin position="71"/>
        <end position="92"/>
    </location>
</feature>
<dbReference type="OrthoDB" id="9763654at2"/>
<dbReference type="PANTHER" id="PTHR39344">
    <property type="entry name" value="UPF0182 PROTEIN SLL1060"/>
    <property type="match status" value="1"/>
</dbReference>
<gene>
    <name evidence="7" type="ORF">D641_0113475</name>
</gene>
<feature type="transmembrane region" description="Helical" evidence="5">
    <location>
        <begin position="36"/>
        <end position="59"/>
    </location>
</feature>
<comment type="subcellular location">
    <subcellularLocation>
        <location evidence="5">Cell membrane</location>
        <topology evidence="5">Multi-pass membrane protein</topology>
    </subcellularLocation>
</comment>
<comment type="caution">
    <text evidence="7">The sequence shown here is derived from an EMBL/GenBank/DDBJ whole genome shotgun (WGS) entry which is preliminary data.</text>
</comment>
<evidence type="ECO:0000256" key="1">
    <source>
        <dbReference type="ARBA" id="ARBA00022475"/>
    </source>
</evidence>
<sequence length="1037" mass="112298">MSFSVPFGDNPSPRPRPAPGAGGGSRPRLNPLSITALVLGALVVALIIASEVWTTYLWFDQLGRTDVLLTRWITEAILFVIGFVLFAIPLYLSLRIAYTKRPVYPPVTREQEALEQFRSAVDPLRRGLTIVAPLIIGAFGGLAASRRWQDVQLFLHPQPFGETDPVFGNDISFYVFTLPLIDLIIAFGQFVCLVAIVGAVVGHFLYGGVAWGQESGLEVTKSARRHLGVLATVYVLLLGLGHWFHRYDLLTTPHGRFDGASYTDVKAILPAQTILAIAAVIVASLFIVWIVRADWRIPAIGAGLMVLSTLVVGNLYPWAIQQFQVNPNERALEQPYIQRSIDATRAAFDIDDVREVSYAASTDASPGALREDAETTAQIRLMDPNIVSKTFEQREANRRYWGFDEVLSVDRYEIDGALQDTVIGVRELRPDQFELDSRSWVDQHIIYTHGYGTAAAYGNRRNADGEPSFLQSGVPGEGALGEYEERVYFGRHSPDYSIVGAPEGAEPEEFDYQLGTGEEDGGTQVNNTYQGDGGPSVGTFFNRLLYAIKFRDPNIVISDYVNPESQILYDRDPQQRVREVAPFLSLDSQMYPAVVDGELVWVVDGYTTTTHYPYSRSVNLDDAINDSQTTPGETAGNRVRQANYMRNGVKATVSAFDGSVTLYAWDTEDPILKAWGEVFPEALQPATEISGELMSHLRYPADYFKAQRELLATYHVTDADDFFGQQDFWQIPPDPTQPAPQNPDGSAGQQAPQPPMYLTMQVPGMDDPRFTLSSSYIPAQGQNVLTGFLAVDSETGSLEGNPAETFGDMTLLVLPATNPVNGPGQVQATFNAEPNVSQALNLLKSGNSEVINGNLLTLPVGGGLLYVQPVYLQSSASGGGTQYPLLQMVLVSFGEKIGFAPTLNEALDLVFGGDSGADAGDAAVTDPDGAKGTADTETGEGEVETPGDAPADQPTDAPATDAPADPTTEAPAPAAPGDGTPQERLDRALADMDQAVKDSEAAMAEGDWTAYGEAQDRVADALQRAIAANQELEGAGG</sequence>
<evidence type="ECO:0000256" key="5">
    <source>
        <dbReference type="HAMAP-Rule" id="MF_01600"/>
    </source>
</evidence>
<dbReference type="Pfam" id="PF03699">
    <property type="entry name" value="UPF0182"/>
    <property type="match status" value="1"/>
</dbReference>
<evidence type="ECO:0000313" key="7">
    <source>
        <dbReference type="EMBL" id="EYT48058.1"/>
    </source>
</evidence>
<reference evidence="7 8" key="1">
    <citation type="journal article" date="2013" name="Genome Announc.">
        <title>Draft genome sequence of an Actinobacterium, Brachybacterium muris strain UCD-AY4.</title>
        <authorList>
            <person name="Lo J.R."/>
            <person name="Lang J.M."/>
            <person name="Darling A.E."/>
            <person name="Eisen J.A."/>
            <person name="Coil D.A."/>
        </authorList>
    </citation>
    <scope>NUCLEOTIDE SEQUENCE [LARGE SCALE GENOMIC DNA]</scope>
    <source>
        <strain evidence="7 8">UCD-AY4</strain>
    </source>
</reference>
<feature type="region of interest" description="Disordered" evidence="6">
    <location>
        <begin position="920"/>
        <end position="991"/>
    </location>
</feature>
<dbReference type="AlphaFoldDB" id="A0A022KU00"/>
<feature type="region of interest" description="Disordered" evidence="6">
    <location>
        <begin position="726"/>
        <end position="756"/>
    </location>
</feature>
<feature type="transmembrane region" description="Helical" evidence="5">
    <location>
        <begin position="297"/>
        <end position="319"/>
    </location>
</feature>
<keyword evidence="3 5" id="KW-1133">Transmembrane helix</keyword>
<keyword evidence="4 5" id="KW-0472">Membrane</keyword>
<feature type="transmembrane region" description="Helical" evidence="5">
    <location>
        <begin position="183"/>
        <end position="206"/>
    </location>
</feature>
<feature type="transmembrane region" description="Helical" evidence="5">
    <location>
        <begin position="127"/>
        <end position="145"/>
    </location>
</feature>
<dbReference type="GO" id="GO:0005886">
    <property type="term" value="C:plasma membrane"/>
    <property type="evidence" value="ECO:0007669"/>
    <property type="project" value="UniProtKB-SubCell"/>
</dbReference>
<keyword evidence="2 5" id="KW-0812">Transmembrane</keyword>
<feature type="region of interest" description="Disordered" evidence="6">
    <location>
        <begin position="1"/>
        <end position="26"/>
    </location>
</feature>
<dbReference type="HOGENOM" id="CLU_007733_1_0_11"/>
<organism evidence="7 8">
    <name type="scientific">Brachybacterium muris UCD-AY4</name>
    <dbReference type="NCBI Taxonomy" id="1249481"/>
    <lineage>
        <taxon>Bacteria</taxon>
        <taxon>Bacillati</taxon>
        <taxon>Actinomycetota</taxon>
        <taxon>Actinomycetes</taxon>
        <taxon>Micrococcales</taxon>
        <taxon>Dermabacteraceae</taxon>
        <taxon>Brachybacterium</taxon>
    </lineage>
</organism>
<accession>A0A022KU00</accession>
<dbReference type="RefSeq" id="WP_017824027.1">
    <property type="nucleotide sequence ID" value="NZ_AORC01000019.1"/>
</dbReference>
<dbReference type="GO" id="GO:0005576">
    <property type="term" value="C:extracellular region"/>
    <property type="evidence" value="ECO:0007669"/>
    <property type="project" value="TreeGrafter"/>
</dbReference>
<feature type="transmembrane region" description="Helical" evidence="5">
    <location>
        <begin position="227"/>
        <end position="247"/>
    </location>
</feature>
<evidence type="ECO:0000256" key="4">
    <source>
        <dbReference type="ARBA" id="ARBA00023136"/>
    </source>
</evidence>
<feature type="compositionally biased region" description="Low complexity" evidence="6">
    <location>
        <begin position="946"/>
        <end position="980"/>
    </location>
</feature>
<feature type="compositionally biased region" description="Low complexity" evidence="6">
    <location>
        <begin position="920"/>
        <end position="936"/>
    </location>
</feature>
<keyword evidence="8" id="KW-1185">Reference proteome</keyword>
<protein>
    <recommendedName>
        <fullName evidence="5">UPF0182 protein D641_0113475</fullName>
    </recommendedName>
</protein>
<dbReference type="EMBL" id="AORC01000019">
    <property type="protein sequence ID" value="EYT48058.1"/>
    <property type="molecule type" value="Genomic_DNA"/>
</dbReference>
<name>A0A022KU00_9MICO</name>
<proteinExistence type="inferred from homology"/>
<evidence type="ECO:0000313" key="8">
    <source>
        <dbReference type="Proteomes" id="UP000019754"/>
    </source>
</evidence>